<evidence type="ECO:0000259" key="4">
    <source>
        <dbReference type="Pfam" id="PF13407"/>
    </source>
</evidence>
<dbReference type="InterPro" id="IPR006311">
    <property type="entry name" value="TAT_signal"/>
</dbReference>
<dbReference type="PANTHER" id="PTHR46847">
    <property type="entry name" value="D-ALLOSE-BINDING PERIPLASMIC PROTEIN-RELATED"/>
    <property type="match status" value="1"/>
</dbReference>
<dbReference type="RefSeq" id="WP_201663728.1">
    <property type="nucleotide sequence ID" value="NZ_JAEQNC010000019.1"/>
</dbReference>
<dbReference type="Gene3D" id="3.40.50.2300">
    <property type="match status" value="2"/>
</dbReference>
<dbReference type="SUPFAM" id="SSF53822">
    <property type="entry name" value="Periplasmic binding protein-like I"/>
    <property type="match status" value="1"/>
</dbReference>
<comment type="caution">
    <text evidence="5">The sequence shown here is derived from an EMBL/GenBank/DDBJ whole genome shotgun (WGS) entry which is preliminary data.</text>
</comment>
<proteinExistence type="inferred from homology"/>
<dbReference type="AlphaFoldDB" id="A0A936YUC7"/>
<keyword evidence="3" id="KW-0732">Signal</keyword>
<evidence type="ECO:0000256" key="2">
    <source>
        <dbReference type="ARBA" id="ARBA00007639"/>
    </source>
</evidence>
<dbReference type="EMBL" id="JAEQNC010000019">
    <property type="protein sequence ID" value="MBL0375182.1"/>
    <property type="molecule type" value="Genomic_DNA"/>
</dbReference>
<organism evidence="5 6">
    <name type="scientific">Rhizobium setariae</name>
    <dbReference type="NCBI Taxonomy" id="2801340"/>
    <lineage>
        <taxon>Bacteria</taxon>
        <taxon>Pseudomonadati</taxon>
        <taxon>Pseudomonadota</taxon>
        <taxon>Alphaproteobacteria</taxon>
        <taxon>Hyphomicrobiales</taxon>
        <taxon>Rhizobiaceae</taxon>
        <taxon>Rhizobium/Agrobacterium group</taxon>
        <taxon>Rhizobium</taxon>
    </lineage>
</organism>
<dbReference type="GO" id="GO:0030246">
    <property type="term" value="F:carbohydrate binding"/>
    <property type="evidence" value="ECO:0007669"/>
    <property type="project" value="UniProtKB-ARBA"/>
</dbReference>
<gene>
    <name evidence="5" type="ORF">JJB09_24505</name>
</gene>
<sequence>MSYVKDFIEKEKIRRREFLISSALGLGGFAAAAALGTTRLTAAENPAMAWSYRDRTNPYWNSIVSGAEAFVESIGKPKSDLIHLIHDGSNEKCVADIKALLSKTNGNAAIACDPNDSPNCRPTVESVKAANGYVFTIWNKTDDLHPWDFGDNWVGHMSWSDLEPSTQTATMLFEAMGGKGGVVGLGGIAANIPAVERKQGMMEAAKKFPDIKILDYQAADWDTTKANEIMASYLTTYGDEIKGVFCANDTMAYGAIEALRAEGLAGKIPVCAYDGGEQAIEYILKDELLVTCYTDPYWGGGIALSLAHAAATGKYKPSAEPKEHREFYGPTLLVTKKDAEAFLAKHHKSHPDYDWNDYFGPTNGQIEYNRY</sequence>
<dbReference type="PROSITE" id="PS51318">
    <property type="entry name" value="TAT"/>
    <property type="match status" value="1"/>
</dbReference>
<evidence type="ECO:0000256" key="3">
    <source>
        <dbReference type="ARBA" id="ARBA00022729"/>
    </source>
</evidence>
<name>A0A936YUC7_9HYPH</name>
<evidence type="ECO:0000256" key="1">
    <source>
        <dbReference type="ARBA" id="ARBA00004196"/>
    </source>
</evidence>
<reference evidence="5" key="1">
    <citation type="submission" date="2021-01" db="EMBL/GenBank/DDBJ databases">
        <title>Rhizobium sp. strain KVB221 16S ribosomal RNA gene Genome sequencing and assembly.</title>
        <authorList>
            <person name="Kang M."/>
        </authorList>
    </citation>
    <scope>NUCLEOTIDE SEQUENCE</scope>
    <source>
        <strain evidence="5">KVB221</strain>
    </source>
</reference>
<evidence type="ECO:0000313" key="5">
    <source>
        <dbReference type="EMBL" id="MBL0375182.1"/>
    </source>
</evidence>
<keyword evidence="6" id="KW-1185">Reference proteome</keyword>
<dbReference type="InterPro" id="IPR028082">
    <property type="entry name" value="Peripla_BP_I"/>
</dbReference>
<comment type="similarity">
    <text evidence="2">Belongs to the bacterial solute-binding protein 2 family.</text>
</comment>
<dbReference type="Pfam" id="PF13407">
    <property type="entry name" value="Peripla_BP_4"/>
    <property type="match status" value="1"/>
</dbReference>
<evidence type="ECO:0000313" key="6">
    <source>
        <dbReference type="Proteomes" id="UP000633219"/>
    </source>
</evidence>
<dbReference type="GO" id="GO:0030313">
    <property type="term" value="C:cell envelope"/>
    <property type="evidence" value="ECO:0007669"/>
    <property type="project" value="UniProtKB-SubCell"/>
</dbReference>
<dbReference type="Proteomes" id="UP000633219">
    <property type="component" value="Unassembled WGS sequence"/>
</dbReference>
<comment type="subcellular location">
    <subcellularLocation>
        <location evidence="1">Cell envelope</location>
    </subcellularLocation>
</comment>
<accession>A0A936YUC7</accession>
<dbReference type="PANTHER" id="PTHR46847:SF1">
    <property type="entry name" value="D-ALLOSE-BINDING PERIPLASMIC PROTEIN-RELATED"/>
    <property type="match status" value="1"/>
</dbReference>
<dbReference type="CDD" id="cd01536">
    <property type="entry name" value="PBP1_ABC_sugar_binding-like"/>
    <property type="match status" value="1"/>
</dbReference>
<feature type="domain" description="Periplasmic binding protein" evidence="4">
    <location>
        <begin position="50"/>
        <end position="314"/>
    </location>
</feature>
<protein>
    <submittedName>
        <fullName evidence="5">Sugar ABC transporter substrate-binding protein</fullName>
    </submittedName>
</protein>
<dbReference type="InterPro" id="IPR025997">
    <property type="entry name" value="SBP_2_dom"/>
</dbReference>